<dbReference type="STRING" id="1302690.BUE76_17345"/>
<evidence type="ECO:0000259" key="12">
    <source>
        <dbReference type="Pfam" id="PF00742"/>
    </source>
</evidence>
<keyword evidence="6 10" id="KW-0028">Amino-acid biosynthesis</keyword>
<evidence type="ECO:0000256" key="1">
    <source>
        <dbReference type="ARBA" id="ARBA00005056"/>
    </source>
</evidence>
<dbReference type="UniPathway" id="UPA00051">
    <property type="reaction ID" value="UER00465"/>
</dbReference>
<reference evidence="14 15" key="1">
    <citation type="submission" date="2016-11" db="EMBL/GenBank/DDBJ databases">
        <authorList>
            <person name="Jaros S."/>
            <person name="Januszkiewicz K."/>
            <person name="Wedrychowicz H."/>
        </authorList>
    </citation>
    <scope>NUCLEOTIDE SEQUENCE [LARGE SCALE GENOMIC DNA]</scope>
    <source>
        <strain evidence="14 15">DSM 26897</strain>
    </source>
</reference>
<proteinExistence type="inferred from homology"/>
<evidence type="ECO:0000259" key="13">
    <source>
        <dbReference type="Pfam" id="PF03447"/>
    </source>
</evidence>
<dbReference type="EC" id="1.1.1.3" evidence="4 10"/>
<dbReference type="InterPro" id="IPR036291">
    <property type="entry name" value="NAD(P)-bd_dom_sf"/>
</dbReference>
<dbReference type="Gene3D" id="3.30.360.10">
    <property type="entry name" value="Dihydrodipicolinate Reductase, domain 2"/>
    <property type="match status" value="1"/>
</dbReference>
<accession>A0A1M5BP06</accession>
<dbReference type="PANTHER" id="PTHR43331">
    <property type="entry name" value="HOMOSERINE DEHYDROGENASE"/>
    <property type="match status" value="1"/>
</dbReference>
<feature type="domain" description="Homoserine dehydrogenase catalytic" evidence="12">
    <location>
        <begin position="131"/>
        <end position="309"/>
    </location>
</feature>
<evidence type="ECO:0000256" key="3">
    <source>
        <dbReference type="ARBA" id="ARBA00006753"/>
    </source>
</evidence>
<keyword evidence="9 10" id="KW-0486">Methionine biosynthesis</keyword>
<dbReference type="RefSeq" id="WP_073043204.1">
    <property type="nucleotide sequence ID" value="NZ_FQUO01000008.1"/>
</dbReference>
<organism evidence="14 15">
    <name type="scientific">Cnuella takakiae</name>
    <dbReference type="NCBI Taxonomy" id="1302690"/>
    <lineage>
        <taxon>Bacteria</taxon>
        <taxon>Pseudomonadati</taxon>
        <taxon>Bacteroidota</taxon>
        <taxon>Chitinophagia</taxon>
        <taxon>Chitinophagales</taxon>
        <taxon>Chitinophagaceae</taxon>
        <taxon>Cnuella</taxon>
    </lineage>
</organism>
<feature type="domain" description="Aspartate/homoserine dehydrogenase NAD-binding" evidence="13">
    <location>
        <begin position="13"/>
        <end position="122"/>
    </location>
</feature>
<evidence type="ECO:0000256" key="2">
    <source>
        <dbReference type="ARBA" id="ARBA00005062"/>
    </source>
</evidence>
<dbReference type="Proteomes" id="UP000184368">
    <property type="component" value="Unassembled WGS sequence"/>
</dbReference>
<evidence type="ECO:0000256" key="8">
    <source>
        <dbReference type="ARBA" id="ARBA00023002"/>
    </source>
</evidence>
<keyword evidence="15" id="KW-1185">Reference proteome</keyword>
<keyword evidence="10" id="KW-0521">NADP</keyword>
<dbReference type="UniPathway" id="UPA00050">
    <property type="reaction ID" value="UER00063"/>
</dbReference>
<sequence length="427" mass="47532">MNTANKLTIGLFGFGVVGEGIYQVLQQTPSLQATIKKICVKHPEKPRNAPPELFTTNGDELLNDPEINVIVELINDADDAYHIVTTALKGRKAVVSANKKLIAHHLPELLQLQKQYDIPFLYEAAVCGAIPIIRNLEEYYDNDLLRGICGIVNGSTNFILTKILAENLPYAKALQQAQDQGFAETDPTLDVEGYDAVNKLTILLAHGYGIVTHPDQLLFRGINQIHASDATYAAEKGLQIKLTAQAKKLSNGKVATFVLPQLVTNQSKLFDVPNENNGVVIESSFSDKQFLYGKGAGRFPTASAVLSDISALRYQYRYEYRKLKSALRTELTDDFYLRVFVSCASDSDVSREDFEWIDEAYITNKRQFFVGVIRFDKLKAAEWLRKPQVSLLVCPDGIIEGIEERQLKKRSLELAGVNSLAGAYLLN</sequence>
<comment type="pathway">
    <text evidence="2 10">Amino-acid biosynthesis; L-methionine biosynthesis via de novo pathway; L-homoserine from L-aspartate: step 3/3.</text>
</comment>
<dbReference type="EMBL" id="FQUO01000008">
    <property type="protein sequence ID" value="SHF43952.1"/>
    <property type="molecule type" value="Genomic_DNA"/>
</dbReference>
<gene>
    <name evidence="14" type="ORF">SAMN05444008_10815</name>
</gene>
<evidence type="ECO:0000256" key="9">
    <source>
        <dbReference type="ARBA" id="ARBA00023167"/>
    </source>
</evidence>
<dbReference type="InterPro" id="IPR001342">
    <property type="entry name" value="HDH_cat"/>
</dbReference>
<evidence type="ECO:0000313" key="15">
    <source>
        <dbReference type="Proteomes" id="UP000184368"/>
    </source>
</evidence>
<dbReference type="SUPFAM" id="SSF55347">
    <property type="entry name" value="Glyceraldehyde-3-phosphate dehydrogenase-like, C-terminal domain"/>
    <property type="match status" value="1"/>
</dbReference>
<comment type="pathway">
    <text evidence="1 10">Amino-acid biosynthesis; L-threonine biosynthesis; L-threonine from L-aspartate: step 3/5.</text>
</comment>
<dbReference type="GO" id="GO:0009086">
    <property type="term" value="P:methionine biosynthetic process"/>
    <property type="evidence" value="ECO:0007669"/>
    <property type="project" value="UniProtKB-KW"/>
</dbReference>
<dbReference type="FunFam" id="3.30.360.10:FF:000005">
    <property type="entry name" value="Homoserine dehydrogenase"/>
    <property type="match status" value="1"/>
</dbReference>
<protein>
    <recommendedName>
        <fullName evidence="5 10">Homoserine dehydrogenase</fullName>
        <ecNumber evidence="4 10">1.1.1.3</ecNumber>
    </recommendedName>
</protein>
<dbReference type="PROSITE" id="PS01042">
    <property type="entry name" value="HOMOSER_DHGENASE"/>
    <property type="match status" value="1"/>
</dbReference>
<evidence type="ECO:0000256" key="7">
    <source>
        <dbReference type="ARBA" id="ARBA00022697"/>
    </source>
</evidence>
<evidence type="ECO:0000256" key="4">
    <source>
        <dbReference type="ARBA" id="ARBA00013213"/>
    </source>
</evidence>
<evidence type="ECO:0000256" key="5">
    <source>
        <dbReference type="ARBA" id="ARBA00013376"/>
    </source>
</evidence>
<evidence type="ECO:0000313" key="14">
    <source>
        <dbReference type="EMBL" id="SHF43952.1"/>
    </source>
</evidence>
<dbReference type="GO" id="GO:0004412">
    <property type="term" value="F:homoserine dehydrogenase activity"/>
    <property type="evidence" value="ECO:0007669"/>
    <property type="project" value="UniProtKB-EC"/>
</dbReference>
<evidence type="ECO:0000256" key="6">
    <source>
        <dbReference type="ARBA" id="ARBA00022605"/>
    </source>
</evidence>
<keyword evidence="8 10" id="KW-0560">Oxidoreductase</keyword>
<name>A0A1M5BP06_9BACT</name>
<dbReference type="InterPro" id="IPR019811">
    <property type="entry name" value="HDH_CS"/>
</dbReference>
<dbReference type="OrthoDB" id="9808167at2"/>
<dbReference type="Gene3D" id="3.40.50.720">
    <property type="entry name" value="NAD(P)-binding Rossmann-like Domain"/>
    <property type="match status" value="1"/>
</dbReference>
<dbReference type="AlphaFoldDB" id="A0A1M5BP06"/>
<dbReference type="NCBIfam" id="NF004976">
    <property type="entry name" value="PRK06349.1"/>
    <property type="match status" value="1"/>
</dbReference>
<dbReference type="Pfam" id="PF03447">
    <property type="entry name" value="NAD_binding_3"/>
    <property type="match status" value="1"/>
</dbReference>
<dbReference type="GO" id="GO:0050661">
    <property type="term" value="F:NADP binding"/>
    <property type="evidence" value="ECO:0007669"/>
    <property type="project" value="InterPro"/>
</dbReference>
<comment type="similarity">
    <text evidence="3 11">Belongs to the homoserine dehydrogenase family.</text>
</comment>
<dbReference type="SUPFAM" id="SSF51735">
    <property type="entry name" value="NAD(P)-binding Rossmann-fold domains"/>
    <property type="match status" value="1"/>
</dbReference>
<dbReference type="GO" id="GO:0009088">
    <property type="term" value="P:threonine biosynthetic process"/>
    <property type="evidence" value="ECO:0007669"/>
    <property type="project" value="UniProtKB-UniPathway"/>
</dbReference>
<evidence type="ECO:0000256" key="11">
    <source>
        <dbReference type="RuleBase" id="RU004171"/>
    </source>
</evidence>
<keyword evidence="7 10" id="KW-0791">Threonine biosynthesis</keyword>
<comment type="catalytic activity">
    <reaction evidence="10">
        <text>L-homoserine + NADP(+) = L-aspartate 4-semialdehyde + NADPH + H(+)</text>
        <dbReference type="Rhea" id="RHEA:15761"/>
        <dbReference type="ChEBI" id="CHEBI:15378"/>
        <dbReference type="ChEBI" id="CHEBI:57476"/>
        <dbReference type="ChEBI" id="CHEBI:57783"/>
        <dbReference type="ChEBI" id="CHEBI:58349"/>
        <dbReference type="ChEBI" id="CHEBI:537519"/>
        <dbReference type="EC" id="1.1.1.3"/>
    </reaction>
</comment>
<evidence type="ECO:0000256" key="10">
    <source>
        <dbReference type="RuleBase" id="RU000579"/>
    </source>
</evidence>
<dbReference type="PANTHER" id="PTHR43331:SF1">
    <property type="entry name" value="HOMOSERINE DEHYDROGENASE"/>
    <property type="match status" value="1"/>
</dbReference>
<dbReference type="InterPro" id="IPR005106">
    <property type="entry name" value="Asp/hSer_DH_NAD-bd"/>
</dbReference>
<dbReference type="Pfam" id="PF00742">
    <property type="entry name" value="Homoserine_dh"/>
    <property type="match status" value="1"/>
</dbReference>